<accession>A0ABR4HJ06</accession>
<feature type="domain" description="DUF7791" evidence="3">
    <location>
        <begin position="603"/>
        <end position="710"/>
    </location>
</feature>
<evidence type="ECO:0000313" key="5">
    <source>
        <dbReference type="Proteomes" id="UP001610335"/>
    </source>
</evidence>
<dbReference type="Proteomes" id="UP001610335">
    <property type="component" value="Unassembled WGS sequence"/>
</dbReference>
<dbReference type="SUPFAM" id="SSF52540">
    <property type="entry name" value="P-loop containing nucleoside triphosphate hydrolases"/>
    <property type="match status" value="1"/>
</dbReference>
<proteinExistence type="predicted"/>
<gene>
    <name evidence="4" type="ORF">BDW59DRAFT_153888</name>
</gene>
<dbReference type="Pfam" id="PF24883">
    <property type="entry name" value="NPHP3_N"/>
    <property type="match status" value="1"/>
</dbReference>
<protein>
    <recommendedName>
        <fullName evidence="6">NACHT domain-containing protein</fullName>
    </recommendedName>
</protein>
<dbReference type="InterPro" id="IPR056693">
    <property type="entry name" value="DUF7791"/>
</dbReference>
<dbReference type="InterPro" id="IPR056884">
    <property type="entry name" value="NPHP3-like_N"/>
</dbReference>
<name>A0ABR4HJ06_9EURO</name>
<evidence type="ECO:0000259" key="3">
    <source>
        <dbReference type="Pfam" id="PF25053"/>
    </source>
</evidence>
<sequence length="732" mass="83456">MDPISAVSFAGMILQFIDFASKLVVGTYEVYRSTGGTTAENVHITAIVNNLNIVTGEMDSDILGNTKHEKALKVLALKCEALSQNLLTVLEKLKVSDKNSAWQSLRVKWASMRKGDELQNIERRLWKYRSQILLRLTLMLGDQQSIVKGQLDFMQSEGERLSTESAARLSKVRKDILKAVERSMKNQKEDHGTAPVVQDQTHLSQAHPVPIEDAQPLPELQDLKSFLERLSSIMAVMPLENRILENLSFESMYHREVTIHDAEIGTLKWFLQGVDNSKDSSDDQNGDATLVMDEQHNGHDLRHDRQRKVFEEERGKRDVARSSFLKWLQTSNGVFHISGKAGSGKSTLMKFLCNHSKTGEELSVWAGSKKLVFARFFFWKAGHDLQKSLQGLYRSLLFEVLSKCPELIPQVFPSQCNVLNNKTVSKAIDSTLFRPSHLEEAFRNLIRHTEFPAHRFCLFIDGLDEYDGDSVDHQVLADGLRTWENGDDIKICVSSRPYIESHTIFSDPPDQRIHLHELTSHDIYLYSRQMLENASNSECIPNEYLYLVQDVVRMSEGVFLWAWLVIRSMIPQILRGDPFKELQSTLNTIPRELDALYSQLLDSLQPHDQQRAAQMLLLVADDKSHIPLNSVAFCWLDNLQVPEFPSLDAISSFTPARLQEVMAIVDRQVQSIIKGVLELMLLADEYDGLKSIGVRRCQFFHRTARDFVLNHPRLGHIIDIQTISTSENLHRL</sequence>
<comment type="caution">
    <text evidence="4">The sequence shown here is derived from an EMBL/GenBank/DDBJ whole genome shotgun (WGS) entry which is preliminary data.</text>
</comment>
<dbReference type="Pfam" id="PF25053">
    <property type="entry name" value="DUF7791"/>
    <property type="match status" value="1"/>
</dbReference>
<dbReference type="Gene3D" id="3.40.50.300">
    <property type="entry name" value="P-loop containing nucleotide triphosphate hydrolases"/>
    <property type="match status" value="1"/>
</dbReference>
<keyword evidence="5" id="KW-1185">Reference proteome</keyword>
<feature type="domain" description="Nephrocystin 3-like N-terminal" evidence="2">
    <location>
        <begin position="321"/>
        <end position="496"/>
    </location>
</feature>
<dbReference type="PANTHER" id="PTHR10039:SF5">
    <property type="entry name" value="NACHT DOMAIN-CONTAINING PROTEIN"/>
    <property type="match status" value="1"/>
</dbReference>
<dbReference type="EMBL" id="JBFXLS010000113">
    <property type="protein sequence ID" value="KAL2815396.1"/>
    <property type="molecule type" value="Genomic_DNA"/>
</dbReference>
<evidence type="ECO:0000313" key="4">
    <source>
        <dbReference type="EMBL" id="KAL2815396.1"/>
    </source>
</evidence>
<evidence type="ECO:0008006" key="6">
    <source>
        <dbReference type="Google" id="ProtNLM"/>
    </source>
</evidence>
<dbReference type="InterPro" id="IPR027417">
    <property type="entry name" value="P-loop_NTPase"/>
</dbReference>
<organism evidence="4 5">
    <name type="scientific">Aspergillus cavernicola</name>
    <dbReference type="NCBI Taxonomy" id="176166"/>
    <lineage>
        <taxon>Eukaryota</taxon>
        <taxon>Fungi</taxon>
        <taxon>Dikarya</taxon>
        <taxon>Ascomycota</taxon>
        <taxon>Pezizomycotina</taxon>
        <taxon>Eurotiomycetes</taxon>
        <taxon>Eurotiomycetidae</taxon>
        <taxon>Eurotiales</taxon>
        <taxon>Aspergillaceae</taxon>
        <taxon>Aspergillus</taxon>
        <taxon>Aspergillus subgen. Nidulantes</taxon>
    </lineage>
</organism>
<reference evidence="4 5" key="1">
    <citation type="submission" date="2024-07" db="EMBL/GenBank/DDBJ databases">
        <title>Section-level genome sequencing and comparative genomics of Aspergillus sections Usti and Cavernicolus.</title>
        <authorList>
            <consortium name="Lawrence Berkeley National Laboratory"/>
            <person name="Nybo J.L."/>
            <person name="Vesth T.C."/>
            <person name="Theobald S."/>
            <person name="Frisvad J.C."/>
            <person name="Larsen T.O."/>
            <person name="Kjaerboelling I."/>
            <person name="Rothschild-Mancinelli K."/>
            <person name="Lyhne E.K."/>
            <person name="Kogle M.E."/>
            <person name="Barry K."/>
            <person name="Clum A."/>
            <person name="Na H."/>
            <person name="Ledsgaard L."/>
            <person name="Lin J."/>
            <person name="Lipzen A."/>
            <person name="Kuo A."/>
            <person name="Riley R."/>
            <person name="Mondo S."/>
            <person name="LaButti K."/>
            <person name="Haridas S."/>
            <person name="Pangalinan J."/>
            <person name="Salamov A.A."/>
            <person name="Simmons B.A."/>
            <person name="Magnuson J.K."/>
            <person name="Chen J."/>
            <person name="Drula E."/>
            <person name="Henrissat B."/>
            <person name="Wiebenga A."/>
            <person name="Lubbers R.J."/>
            <person name="Gomes A.C."/>
            <person name="Makela M.R."/>
            <person name="Stajich J."/>
            <person name="Grigoriev I.V."/>
            <person name="Mortensen U.H."/>
            <person name="De vries R.P."/>
            <person name="Baker S.E."/>
            <person name="Andersen M.R."/>
        </authorList>
    </citation>
    <scope>NUCLEOTIDE SEQUENCE [LARGE SCALE GENOMIC DNA]</scope>
    <source>
        <strain evidence="4 5">CBS 600.67</strain>
    </source>
</reference>
<evidence type="ECO:0000256" key="1">
    <source>
        <dbReference type="ARBA" id="ARBA00022737"/>
    </source>
</evidence>
<evidence type="ECO:0000259" key="2">
    <source>
        <dbReference type="Pfam" id="PF24883"/>
    </source>
</evidence>
<keyword evidence="1" id="KW-0677">Repeat</keyword>
<dbReference type="PANTHER" id="PTHR10039">
    <property type="entry name" value="AMELOGENIN"/>
    <property type="match status" value="1"/>
</dbReference>